<dbReference type="RefSeq" id="WP_124007819.1">
    <property type="nucleotide sequence ID" value="NZ_JAMQQJ010000002.1"/>
</dbReference>
<dbReference type="EMBL" id="PKPZ01000003">
    <property type="protein sequence ID" value="RPB41856.1"/>
    <property type="molecule type" value="Genomic_DNA"/>
</dbReference>
<comment type="caution">
    <text evidence="1">The sequence shown here is derived from an EMBL/GenBank/DDBJ whole genome shotgun (WGS) entry which is preliminary data.</text>
</comment>
<sequence>MTSVNTSFVDRSLHTNSVQEVEGANTNSPLALNVASNPQLSGNASLSSAHRVEALFSQNQREIFTNFPQSVQTALLETPYLKEKSDTLSNREFGKVLAAAGHLETYLGSSSSNLQLFANAALGNVFKTGDSSLLLKALDRLPVSESVNIARDAVSTLKSDKTAENYSNAYQALAKICENLEKGSPEHTRIAGLAEQLRSGGLEQLRDQFKQQLTEQFSGLTKGGTESAVSTSFEIGPALGLFNLEAASVTVELKYDFKVFGGDDTKIRAKHNFSLGVNASAGGGEVPVDVHVGGNLGLGAAQSFPNLKSFVDYHANDMIAMLAGSGVKKLTNLGGIHQARKADRLLESVVANNHKLQQDLRQQGILGQGDKIEVKGRKYDAPVKAETFAGSLSGGAGVGIKDLSKISGGGSASITETYFTKHTDLLQQLRQQPVRLMARNPDYFTVSVPFEGYAKDAEFLGSRQTLSGSQGLEWMKETALEVSDLAQKVKAEPTAQNPKTGELNADVLKAKRAEIKDVITTLYKEYESYSILVNQKDSSKSRDADKQMGVIKHGMESDRGAVGRGEYLRAVICSHVALTQAYLASFSEGEVPYLNKDEAGFCQFLTEIDRAYSNPQMNLDQKRDIEKQLTLVSGAQSTNVQLSGNVSVQVPGVSKDVGMVVKYNNIVGDINPDNDGEYLNIAFTANVPLGEPSSKEGTQGAKKTLARAVLGEALSQFLSRNSIEAQLPSDATLGLEGALGLGAQLELNMVKGEDNKFHIQYIRATESSSLGGKGSVTAGAVKFGGGVSVSSNTHLSEWLGDDTLTYLQTKFNGWSVGQEPQLWQRYCDNHHKGLEKVFNKLIEPSSNAAKELDKMAEDSKDMKTLKSDLLSKIGEWAEDKSEATFNNALDSFSKVLAGQHHAYKDEAVSRLYSKKR</sequence>
<protein>
    <submittedName>
        <fullName evidence="1">Uncharacterized protein</fullName>
    </submittedName>
</protein>
<organism evidence="1 2">
    <name type="scientific">Vibrio diabolicus</name>
    <dbReference type="NCBI Taxonomy" id="50719"/>
    <lineage>
        <taxon>Bacteria</taxon>
        <taxon>Pseudomonadati</taxon>
        <taxon>Pseudomonadota</taxon>
        <taxon>Gammaproteobacteria</taxon>
        <taxon>Vibrionales</taxon>
        <taxon>Vibrionaceae</taxon>
        <taxon>Vibrio</taxon>
        <taxon>Vibrio diabolicus subgroup</taxon>
    </lineage>
</organism>
<gene>
    <name evidence="1" type="ORF">CYQ91_05875</name>
</gene>
<accession>A0AAX1XR56</accession>
<dbReference type="Proteomes" id="UP000283878">
    <property type="component" value="Unassembled WGS sequence"/>
</dbReference>
<dbReference type="AlphaFoldDB" id="A0AAX1XR56"/>
<proteinExistence type="predicted"/>
<evidence type="ECO:0000313" key="1">
    <source>
        <dbReference type="EMBL" id="RPB41856.1"/>
    </source>
</evidence>
<reference evidence="1 2" key="1">
    <citation type="journal article" date="2018" name="AMB Express">
        <title>Occurrence and significance of pathogenicity and fitness islands in environmental vibrios.</title>
        <authorList>
            <person name="Klein S."/>
            <person name="Pipes S."/>
            <person name="Lovell C.R."/>
        </authorList>
    </citation>
    <scope>NUCLEOTIDE SEQUENCE [LARGE SCALE GENOMIC DNA]</scope>
    <source>
        <strain evidence="1 2">JBS-8-11-1</strain>
    </source>
</reference>
<evidence type="ECO:0000313" key="2">
    <source>
        <dbReference type="Proteomes" id="UP000283878"/>
    </source>
</evidence>
<name>A0AAX1XR56_9VIBR</name>